<reference evidence="2" key="1">
    <citation type="submission" date="2016-11" db="EMBL/GenBank/DDBJ databases">
        <authorList>
            <person name="Varghese N."/>
            <person name="Submissions S."/>
        </authorList>
    </citation>
    <scope>NUCLEOTIDE SEQUENCE [LARGE SCALE GENOMIC DNA]</scope>
    <source>
        <strain evidence="2">DSM 16785</strain>
    </source>
</reference>
<feature type="domain" description="Thioredoxin-like fold" evidence="1">
    <location>
        <begin position="40"/>
        <end position="140"/>
    </location>
</feature>
<proteinExistence type="predicted"/>
<comment type="caution">
    <text evidence="2">The sequence shown here is derived from an EMBL/GenBank/DDBJ whole genome shotgun (WGS) entry which is preliminary data.</text>
</comment>
<dbReference type="InterPro" id="IPR036249">
    <property type="entry name" value="Thioredoxin-like_sf"/>
</dbReference>
<sequence>MKKFVLMMFIIINIISFASVDLRNFVINDFNNALKIGEITGKNIIIMFSSESCYYCKKFKSETLLDDEIQKWLRTEFIFAEIYAERDKKAVFNGKSMTYVELFGAFGVRGTPTFFFFNNKGEPLAQLPGYIEKTTFLTILKYFKYYKKEQIKYDAFLRKNINVNIDKRVLNLKKNDVDFLLKADPNTKEYNKNLDEYVNVIIDKKNKDVEENYFVVIYKK</sequence>
<protein>
    <submittedName>
        <fullName evidence="2">Thioredoxin-related protein</fullName>
    </submittedName>
</protein>
<dbReference type="SUPFAM" id="SSF52833">
    <property type="entry name" value="Thioredoxin-like"/>
    <property type="match status" value="1"/>
</dbReference>
<evidence type="ECO:0000313" key="2">
    <source>
        <dbReference type="EMBL" id="SHF01339.1"/>
    </source>
</evidence>
<evidence type="ECO:0000259" key="1">
    <source>
        <dbReference type="Pfam" id="PF13098"/>
    </source>
</evidence>
<evidence type="ECO:0000313" key="3">
    <source>
        <dbReference type="Proteomes" id="UP000184334"/>
    </source>
</evidence>
<dbReference type="Pfam" id="PF13098">
    <property type="entry name" value="Thioredoxin_2"/>
    <property type="match status" value="1"/>
</dbReference>
<name>A0A1M4Y6N9_MARH1</name>
<dbReference type="InterPro" id="IPR012336">
    <property type="entry name" value="Thioredoxin-like_fold"/>
</dbReference>
<dbReference type="EMBL" id="FQUI01000028">
    <property type="protein sequence ID" value="SHF01339.1"/>
    <property type="molecule type" value="Genomic_DNA"/>
</dbReference>
<dbReference type="STRING" id="1122195.SAMN02745164_01606"/>
<dbReference type="AlphaFoldDB" id="A0A1M4Y6N9"/>
<dbReference type="OrthoDB" id="45891at2"/>
<dbReference type="RefSeq" id="WP_072865240.1">
    <property type="nucleotide sequence ID" value="NZ_FQUI01000028.1"/>
</dbReference>
<accession>A0A1M4Y6N9</accession>
<dbReference type="Proteomes" id="UP000184334">
    <property type="component" value="Unassembled WGS sequence"/>
</dbReference>
<dbReference type="Gene3D" id="3.40.30.10">
    <property type="entry name" value="Glutaredoxin"/>
    <property type="match status" value="1"/>
</dbReference>
<gene>
    <name evidence="2" type="ORF">SAMN02745164_01606</name>
</gene>
<keyword evidence="3" id="KW-1185">Reference proteome</keyword>
<organism evidence="2 3">
    <name type="scientific">Marinitoga hydrogenitolerans (strain DSM 16785 / JCM 12826 / AT1271)</name>
    <dbReference type="NCBI Taxonomy" id="1122195"/>
    <lineage>
        <taxon>Bacteria</taxon>
        <taxon>Thermotogati</taxon>
        <taxon>Thermotogota</taxon>
        <taxon>Thermotogae</taxon>
        <taxon>Petrotogales</taxon>
        <taxon>Petrotogaceae</taxon>
        <taxon>Marinitoga</taxon>
    </lineage>
</organism>